<dbReference type="RefSeq" id="WP_201691175.1">
    <property type="nucleotide sequence ID" value="NZ_JAEQND010000009.1"/>
</dbReference>
<protein>
    <submittedName>
        <fullName evidence="2">Uncharacterized protein</fullName>
    </submittedName>
</protein>
<dbReference type="EMBL" id="JAEQND010000009">
    <property type="protein sequence ID" value="MBL0426819.1"/>
    <property type="molecule type" value="Genomic_DNA"/>
</dbReference>
<name>A0ABS1JRC1_9BURK</name>
<sequence length="91" mass="9042">MPGVRPRWAGAGAIAVFGGLALAGALLTTPSMAPQAHDAKERAAPLTTAERSTPLPAGGSVQETSLQMDDGVPSSVGDTPRASAGNCHHGL</sequence>
<organism evidence="2 3">
    <name type="scientific">Ramlibacter alkalitolerans</name>
    <dbReference type="NCBI Taxonomy" id="2039631"/>
    <lineage>
        <taxon>Bacteria</taxon>
        <taxon>Pseudomonadati</taxon>
        <taxon>Pseudomonadota</taxon>
        <taxon>Betaproteobacteria</taxon>
        <taxon>Burkholderiales</taxon>
        <taxon>Comamonadaceae</taxon>
        <taxon>Ramlibacter</taxon>
    </lineage>
</organism>
<evidence type="ECO:0000313" key="3">
    <source>
        <dbReference type="Proteomes" id="UP000622707"/>
    </source>
</evidence>
<dbReference type="Proteomes" id="UP000622707">
    <property type="component" value="Unassembled WGS sequence"/>
</dbReference>
<proteinExistence type="predicted"/>
<comment type="caution">
    <text evidence="2">The sequence shown here is derived from an EMBL/GenBank/DDBJ whole genome shotgun (WGS) entry which is preliminary data.</text>
</comment>
<evidence type="ECO:0000313" key="2">
    <source>
        <dbReference type="EMBL" id="MBL0426819.1"/>
    </source>
</evidence>
<reference evidence="2 3" key="1">
    <citation type="journal article" date="2017" name="Int. J. Syst. Evol. Microbiol.">
        <title>Ramlibacter alkalitolerans sp. nov., alkali-tolerant bacterium isolated from soil of ginseng.</title>
        <authorList>
            <person name="Lee D.H."/>
            <person name="Cha C.J."/>
        </authorList>
    </citation>
    <scope>NUCLEOTIDE SEQUENCE [LARGE SCALE GENOMIC DNA]</scope>
    <source>
        <strain evidence="2 3">KACC 19305</strain>
    </source>
</reference>
<gene>
    <name evidence="2" type="ORF">JI746_17025</name>
</gene>
<evidence type="ECO:0000256" key="1">
    <source>
        <dbReference type="SAM" id="MobiDB-lite"/>
    </source>
</evidence>
<feature type="region of interest" description="Disordered" evidence="1">
    <location>
        <begin position="33"/>
        <end position="91"/>
    </location>
</feature>
<accession>A0ABS1JRC1</accession>
<keyword evidence="3" id="KW-1185">Reference proteome</keyword>